<dbReference type="InterPro" id="IPR000719">
    <property type="entry name" value="Prot_kinase_dom"/>
</dbReference>
<dbReference type="GO" id="GO:0005524">
    <property type="term" value="F:ATP binding"/>
    <property type="evidence" value="ECO:0007669"/>
    <property type="project" value="UniProtKB-KW"/>
</dbReference>
<organism evidence="7">
    <name type="scientific">Vitis vinifera</name>
    <name type="common">Grape</name>
    <dbReference type="NCBI Taxonomy" id="29760"/>
    <lineage>
        <taxon>Eukaryota</taxon>
        <taxon>Viridiplantae</taxon>
        <taxon>Streptophyta</taxon>
        <taxon>Embryophyta</taxon>
        <taxon>Tracheophyta</taxon>
        <taxon>Spermatophyta</taxon>
        <taxon>Magnoliopsida</taxon>
        <taxon>eudicotyledons</taxon>
        <taxon>Gunneridae</taxon>
        <taxon>Pentapetalae</taxon>
        <taxon>rosids</taxon>
        <taxon>Vitales</taxon>
        <taxon>Vitaceae</taxon>
        <taxon>Viteae</taxon>
        <taxon>Vitis</taxon>
    </lineage>
</organism>
<dbReference type="Pfam" id="PF11883">
    <property type="entry name" value="DUF3403"/>
    <property type="match status" value="1"/>
</dbReference>
<keyword evidence="1" id="KW-0723">Serine/threonine-protein kinase</keyword>
<keyword evidence="5" id="KW-0067">ATP-binding</keyword>
<evidence type="ECO:0000256" key="2">
    <source>
        <dbReference type="ARBA" id="ARBA00022679"/>
    </source>
</evidence>
<dbReference type="PANTHER" id="PTHR27002:SF1095">
    <property type="entry name" value="G-TYPE LECTIN S-RECEPTOR-LIKE SERINE_THREONINE-PROTEIN KINASE RKS1"/>
    <property type="match status" value="1"/>
</dbReference>
<accession>A5BKS6</accession>
<dbReference type="Gene3D" id="1.10.510.10">
    <property type="entry name" value="Transferase(Phosphotransferase) domain 1"/>
    <property type="match status" value="1"/>
</dbReference>
<dbReference type="FunFam" id="1.10.510.10:FF:001722">
    <property type="entry name" value="G-type lectin S-receptor-like serine/threonine-protein kinase B120"/>
    <property type="match status" value="1"/>
</dbReference>
<dbReference type="InterPro" id="IPR001245">
    <property type="entry name" value="Ser-Thr/Tyr_kinase_cat_dom"/>
</dbReference>
<dbReference type="GO" id="GO:0004674">
    <property type="term" value="F:protein serine/threonine kinase activity"/>
    <property type="evidence" value="ECO:0007669"/>
    <property type="project" value="UniProtKB-KW"/>
</dbReference>
<dbReference type="SUPFAM" id="SSF56112">
    <property type="entry name" value="Protein kinase-like (PK-like)"/>
    <property type="match status" value="1"/>
</dbReference>
<evidence type="ECO:0000256" key="1">
    <source>
        <dbReference type="ARBA" id="ARBA00022527"/>
    </source>
</evidence>
<keyword evidence="4" id="KW-0418">Kinase</keyword>
<feature type="domain" description="Protein kinase" evidence="6">
    <location>
        <begin position="1"/>
        <end position="174"/>
    </location>
</feature>
<evidence type="ECO:0000313" key="7">
    <source>
        <dbReference type="EMBL" id="CAN61486.1"/>
    </source>
</evidence>
<reference evidence="7" key="1">
    <citation type="journal article" date="2007" name="PLoS ONE">
        <title>The first genome sequence of an elite grapevine cultivar (Pinot noir Vitis vinifera L.): coping with a highly heterozygous genome.</title>
        <authorList>
            <person name="Velasco R."/>
            <person name="Zharkikh A."/>
            <person name="Troggio M."/>
            <person name="Cartwright D.A."/>
            <person name="Cestaro A."/>
            <person name="Pruss D."/>
            <person name="Pindo M."/>
            <person name="FitzGerald L.M."/>
            <person name="Vezzulli S."/>
            <person name="Reid J."/>
            <person name="Malacarne G."/>
            <person name="Iliev D."/>
            <person name="Coppola G."/>
            <person name="Wardell B."/>
            <person name="Micheletti D."/>
            <person name="Macalma T."/>
            <person name="Facci M."/>
            <person name="Mitchell J.T."/>
            <person name="Perazzolli M."/>
            <person name="Eldredge G."/>
            <person name="Gatto P."/>
            <person name="Oyzerski R."/>
            <person name="Moretto M."/>
            <person name="Gutin N."/>
            <person name="Stefanini M."/>
            <person name="Chen Y."/>
            <person name="Segala C."/>
            <person name="Davenport C."/>
            <person name="Dematte L."/>
            <person name="Mraz A."/>
            <person name="Battilana J."/>
            <person name="Stormo K."/>
            <person name="Costa F."/>
            <person name="Tao Q."/>
            <person name="Si-Ammour A."/>
            <person name="Harkins T."/>
            <person name="Lackey A."/>
            <person name="Perbost C."/>
            <person name="Taillon B."/>
            <person name="Stella A."/>
            <person name="Solovyev V."/>
            <person name="Fawcett J.A."/>
            <person name="Sterck L."/>
            <person name="Vandepoele K."/>
            <person name="Grando S.M."/>
            <person name="Toppo S."/>
            <person name="Moser C."/>
            <person name="Lanchbury J."/>
            <person name="Bogden R."/>
            <person name="Skolnick M."/>
            <person name="Sgaramella V."/>
            <person name="Bhatnagar S.K."/>
            <person name="Fontana P."/>
            <person name="Gutin A."/>
            <person name="Van de Peer Y."/>
            <person name="Salamini F."/>
            <person name="Viola R."/>
        </authorList>
    </citation>
    <scope>NUCLEOTIDE SEQUENCE</scope>
</reference>
<dbReference type="PROSITE" id="PS50011">
    <property type="entry name" value="PROTEIN_KINASE_DOM"/>
    <property type="match status" value="1"/>
</dbReference>
<dbReference type="AlphaFoldDB" id="A5BKS6"/>
<sequence>MNPKISDFGMARIFGGDQIVRKHKCGWLGTYGYMSPEYAMEGQFSIKSDVYSFGILLLEIITGRKNSTYYEDNSSQNLVGHVWKLWREDRALDVIDPSMEKTYPADEVLRCIQIGLLCVQECATDRPTMLTIIFMLGNNSTLPSPQQPAFVIKTTSSQGVSSVNEVTVSMVEAR</sequence>
<gene>
    <name evidence="7" type="ORF">VITISV_038127</name>
</gene>
<dbReference type="PANTHER" id="PTHR27002">
    <property type="entry name" value="RECEPTOR-LIKE SERINE/THREONINE-PROTEIN KINASE SD1-8"/>
    <property type="match status" value="1"/>
</dbReference>
<dbReference type="InterPro" id="IPR021820">
    <property type="entry name" value="S-locus_recpt_kinase_C"/>
</dbReference>
<dbReference type="InterPro" id="IPR011009">
    <property type="entry name" value="Kinase-like_dom_sf"/>
</dbReference>
<dbReference type="EMBL" id="AM462904">
    <property type="protein sequence ID" value="CAN61486.1"/>
    <property type="molecule type" value="Genomic_DNA"/>
</dbReference>
<proteinExistence type="predicted"/>
<evidence type="ECO:0000256" key="3">
    <source>
        <dbReference type="ARBA" id="ARBA00022741"/>
    </source>
</evidence>
<keyword evidence="3" id="KW-0547">Nucleotide-binding</keyword>
<protein>
    <recommendedName>
        <fullName evidence="6">Protein kinase domain-containing protein</fullName>
    </recommendedName>
</protein>
<evidence type="ECO:0000259" key="6">
    <source>
        <dbReference type="PROSITE" id="PS50011"/>
    </source>
</evidence>
<dbReference type="Pfam" id="PF07714">
    <property type="entry name" value="PK_Tyr_Ser-Thr"/>
    <property type="match status" value="1"/>
</dbReference>
<name>A5BKS6_VITVI</name>
<evidence type="ECO:0000256" key="4">
    <source>
        <dbReference type="ARBA" id="ARBA00022777"/>
    </source>
</evidence>
<evidence type="ECO:0000256" key="5">
    <source>
        <dbReference type="ARBA" id="ARBA00022840"/>
    </source>
</evidence>
<keyword evidence="2" id="KW-0808">Transferase</keyword>
<dbReference type="ExpressionAtlas" id="A5BKS6">
    <property type="expression patterns" value="baseline and differential"/>
</dbReference>